<dbReference type="Proteomes" id="UP000664417">
    <property type="component" value="Unassembled WGS sequence"/>
</dbReference>
<reference evidence="2" key="1">
    <citation type="submission" date="2021-03" db="EMBL/GenBank/DDBJ databases">
        <authorList>
            <person name="Wang G."/>
        </authorList>
    </citation>
    <scope>NUCLEOTIDE SEQUENCE</scope>
    <source>
        <strain evidence="2">KCTC 12899</strain>
    </source>
</reference>
<dbReference type="Gene3D" id="3.40.50.300">
    <property type="entry name" value="P-loop containing nucleotide triphosphate hydrolases"/>
    <property type="match status" value="1"/>
</dbReference>
<protein>
    <submittedName>
        <fullName evidence="2">ParA family protein</fullName>
    </submittedName>
</protein>
<dbReference type="InterPro" id="IPR027417">
    <property type="entry name" value="P-loop_NTPase"/>
</dbReference>
<comment type="caution">
    <text evidence="2">The sequence shown here is derived from an EMBL/GenBank/DDBJ whole genome shotgun (WGS) entry which is preliminary data.</text>
</comment>
<name>A0A8J7QA50_9BACT</name>
<keyword evidence="3" id="KW-1185">Reference proteome</keyword>
<evidence type="ECO:0000313" key="3">
    <source>
        <dbReference type="Proteomes" id="UP000664417"/>
    </source>
</evidence>
<dbReference type="Pfam" id="PF13614">
    <property type="entry name" value="AAA_31"/>
    <property type="match status" value="1"/>
</dbReference>
<accession>A0A8J7QA50</accession>
<proteinExistence type="predicted"/>
<dbReference type="PANTHER" id="PTHR13696">
    <property type="entry name" value="P-LOOP CONTAINING NUCLEOSIDE TRIPHOSPHATE HYDROLASE"/>
    <property type="match status" value="1"/>
</dbReference>
<organism evidence="2 3">
    <name type="scientific">Acanthopleuribacter pedis</name>
    <dbReference type="NCBI Taxonomy" id="442870"/>
    <lineage>
        <taxon>Bacteria</taxon>
        <taxon>Pseudomonadati</taxon>
        <taxon>Acidobacteriota</taxon>
        <taxon>Holophagae</taxon>
        <taxon>Acanthopleuribacterales</taxon>
        <taxon>Acanthopleuribacteraceae</taxon>
        <taxon>Acanthopleuribacter</taxon>
    </lineage>
</organism>
<gene>
    <name evidence="2" type="ORF">J3U88_24195</name>
</gene>
<dbReference type="InterPro" id="IPR025669">
    <property type="entry name" value="AAA_dom"/>
</dbReference>
<dbReference type="InterPro" id="IPR050678">
    <property type="entry name" value="DNA_Partitioning_ATPase"/>
</dbReference>
<dbReference type="AlphaFoldDB" id="A0A8J7QA50"/>
<dbReference type="EMBL" id="JAFREP010000025">
    <property type="protein sequence ID" value="MBO1321601.1"/>
    <property type="molecule type" value="Genomic_DNA"/>
</dbReference>
<evidence type="ECO:0000313" key="2">
    <source>
        <dbReference type="EMBL" id="MBO1321601.1"/>
    </source>
</evidence>
<feature type="domain" description="AAA" evidence="1">
    <location>
        <begin position="71"/>
        <end position="240"/>
    </location>
</feature>
<dbReference type="RefSeq" id="WP_207861574.1">
    <property type="nucleotide sequence ID" value="NZ_JAFREP010000025.1"/>
</dbReference>
<evidence type="ECO:0000259" key="1">
    <source>
        <dbReference type="Pfam" id="PF13614"/>
    </source>
</evidence>
<sequence length="326" mass="35892">MTFDAEAFRQTSDAFRLPLRDLTALTRHAPAKVRAALPAEALHERSGFGYLVDAEAVRAYLAVNGVDFPFRVFAHINLKGGVGKTTSVVTCAVRAAQYGFRCVVLDLDSQASASLAFDALPEDDTPIFYDVWQKPAEMLGPALKRIDSHLYLLPSSLENGLLDSSLANPRHQKKAVAEVCAELKRLGFDVVFIDCPPSLGTAVISSICAADDVVIPIGSDPFSHKGLALTLEEIEAICDTYSLPIPTRRVLFARYDKREKLAAETLARMEGAYAEFAIPVPVRVSTEFSKVLARGETLFHSQRKNPARQDYDRIVRYLFQLDAPFA</sequence>
<dbReference type="PANTHER" id="PTHR13696:SF52">
    <property type="entry name" value="PARA FAMILY PROTEIN CT_582"/>
    <property type="match status" value="1"/>
</dbReference>
<dbReference type="SUPFAM" id="SSF52540">
    <property type="entry name" value="P-loop containing nucleoside triphosphate hydrolases"/>
    <property type="match status" value="1"/>
</dbReference>
<dbReference type="CDD" id="cd02042">
    <property type="entry name" value="ParAB_family"/>
    <property type="match status" value="1"/>
</dbReference>